<dbReference type="Pfam" id="PF13609">
    <property type="entry name" value="Porin_4"/>
    <property type="match status" value="1"/>
</dbReference>
<dbReference type="RefSeq" id="WP_305894946.1">
    <property type="nucleotide sequence ID" value="NZ_JAUZVZ010000030.1"/>
</dbReference>
<dbReference type="Proteomes" id="UP001231616">
    <property type="component" value="Unassembled WGS sequence"/>
</dbReference>
<proteinExistence type="predicted"/>
<gene>
    <name evidence="3" type="ORF">Q3O60_16030</name>
</gene>
<protein>
    <submittedName>
        <fullName evidence="3">Porin</fullName>
    </submittedName>
</protein>
<evidence type="ECO:0000313" key="4">
    <source>
        <dbReference type="Proteomes" id="UP001231616"/>
    </source>
</evidence>
<evidence type="ECO:0000313" key="3">
    <source>
        <dbReference type="EMBL" id="MDP4537696.1"/>
    </source>
</evidence>
<dbReference type="SUPFAM" id="SSF56935">
    <property type="entry name" value="Porins"/>
    <property type="match status" value="1"/>
</dbReference>
<feature type="signal peptide" evidence="1">
    <location>
        <begin position="1"/>
        <end position="21"/>
    </location>
</feature>
<dbReference type="InterPro" id="IPR023614">
    <property type="entry name" value="Porin_dom_sf"/>
</dbReference>
<dbReference type="InterPro" id="IPR033900">
    <property type="entry name" value="Gram_neg_porin_domain"/>
</dbReference>
<organism evidence="3 4">
    <name type="scientific">Alkalimonas collagenimarina</name>
    <dbReference type="NCBI Taxonomy" id="400390"/>
    <lineage>
        <taxon>Bacteria</taxon>
        <taxon>Pseudomonadati</taxon>
        <taxon>Pseudomonadota</taxon>
        <taxon>Gammaproteobacteria</taxon>
        <taxon>Alkalimonas</taxon>
    </lineage>
</organism>
<feature type="domain" description="Porin" evidence="2">
    <location>
        <begin position="13"/>
        <end position="356"/>
    </location>
</feature>
<evidence type="ECO:0000259" key="2">
    <source>
        <dbReference type="Pfam" id="PF13609"/>
    </source>
</evidence>
<evidence type="ECO:0000256" key="1">
    <source>
        <dbReference type="SAM" id="SignalP"/>
    </source>
</evidence>
<keyword evidence="4" id="KW-1185">Reference proteome</keyword>
<dbReference type="EMBL" id="JAUZVZ010000030">
    <property type="protein sequence ID" value="MDP4537696.1"/>
    <property type="molecule type" value="Genomic_DNA"/>
</dbReference>
<comment type="caution">
    <text evidence="3">The sequence shown here is derived from an EMBL/GenBank/DDBJ whole genome shotgun (WGS) entry which is preliminary data.</text>
</comment>
<sequence>MKKSILAMSLFTALYSGATMANLHINGFASIKGGMSTGSDKSLYGYTDELDFKNESLFAIQVRSDLGDRLSVTAQVMGRGSNDFDARFEWAFVSYDLTDNMTVNAGRLRTPFYIYSEFMDVGYAYEWSRVPRSVYGLGFDNIEGVSLYRTDQLGSFDSTLQILYGAFDGEAGFGSTQLQNLAGVSWELGQDWYRFRAAYFSAKVTIDTVALNPLFDGLTVSGLGDLAREMDFDDDKGTFFGLGLTVDRNDIIAVVEYNKVDVSGSLFAKRTNYFASVGYRINEFTPFVSYEREDWDAKSDIYQPFLPVLPSPGLRELVVGAVEGQAADTNTLNLGLRYDFHPSAAFKAQYSSQKNKLSDQRNDALVVGIDLVF</sequence>
<keyword evidence="1" id="KW-0732">Signal</keyword>
<feature type="chain" id="PRO_5045174345" evidence="1">
    <location>
        <begin position="22"/>
        <end position="373"/>
    </location>
</feature>
<name>A0ABT9H2Z6_9GAMM</name>
<dbReference type="Gene3D" id="2.40.160.10">
    <property type="entry name" value="Porin"/>
    <property type="match status" value="1"/>
</dbReference>
<accession>A0ABT9H2Z6</accession>
<reference evidence="3 4" key="1">
    <citation type="submission" date="2023-08" db="EMBL/GenBank/DDBJ databases">
        <authorList>
            <person name="Joshi A."/>
            <person name="Thite S."/>
        </authorList>
    </citation>
    <scope>NUCLEOTIDE SEQUENCE [LARGE SCALE GENOMIC DNA]</scope>
    <source>
        <strain evidence="3 4">AC40</strain>
    </source>
</reference>